<dbReference type="GO" id="GO:0030286">
    <property type="term" value="C:dynein complex"/>
    <property type="evidence" value="ECO:0007669"/>
    <property type="project" value="UniProtKB-KW"/>
</dbReference>
<dbReference type="Pfam" id="PF08393">
    <property type="entry name" value="DHC_N2"/>
    <property type="match status" value="1"/>
</dbReference>
<evidence type="ECO:0000256" key="3">
    <source>
        <dbReference type="ARBA" id="ARBA00008887"/>
    </source>
</evidence>
<accession>A0AAD9KXV7</accession>
<dbReference type="InterPro" id="IPR027417">
    <property type="entry name" value="P-loop_NTPase"/>
</dbReference>
<dbReference type="Pfam" id="PF12781">
    <property type="entry name" value="AAA_9"/>
    <property type="match status" value="1"/>
</dbReference>
<gene>
    <name evidence="19" type="ORF">NP493_498g02022</name>
</gene>
<dbReference type="GO" id="GO:0005874">
    <property type="term" value="C:microtubule"/>
    <property type="evidence" value="ECO:0007669"/>
    <property type="project" value="UniProtKB-KW"/>
</dbReference>
<keyword evidence="7" id="KW-0547">Nucleotide-binding</keyword>
<dbReference type="GO" id="GO:0008569">
    <property type="term" value="F:minus-end-directed microtubule motor activity"/>
    <property type="evidence" value="ECO:0007669"/>
    <property type="project" value="InterPro"/>
</dbReference>
<dbReference type="EMBL" id="JAODUO010000497">
    <property type="protein sequence ID" value="KAK2179327.1"/>
    <property type="molecule type" value="Genomic_DNA"/>
</dbReference>
<feature type="coiled-coil region" evidence="16">
    <location>
        <begin position="1803"/>
        <end position="1865"/>
    </location>
</feature>
<dbReference type="FunFam" id="1.20.920.20:FF:000006">
    <property type="entry name" value="Dynein, axonemal, heavy chain 6"/>
    <property type="match status" value="1"/>
</dbReference>
<evidence type="ECO:0000259" key="18">
    <source>
        <dbReference type="SMART" id="SM00382"/>
    </source>
</evidence>
<proteinExistence type="inferred from homology"/>
<protein>
    <recommendedName>
        <fullName evidence="18">AAA+ ATPase domain-containing protein</fullName>
    </recommendedName>
</protein>
<dbReference type="FunFam" id="3.20.180.20:FF:000003">
    <property type="entry name" value="Dynein heavy chain 12, axonemal"/>
    <property type="match status" value="1"/>
</dbReference>
<dbReference type="Pfam" id="PF12774">
    <property type="entry name" value="AAA_6"/>
    <property type="match status" value="1"/>
</dbReference>
<dbReference type="PANTHER" id="PTHR22878:SF71">
    <property type="entry name" value="DYNEIN, AXONEMAL, HEAVY CHAIN 3"/>
    <property type="match status" value="1"/>
</dbReference>
<dbReference type="InterPro" id="IPR043157">
    <property type="entry name" value="Dynein_AAA1S"/>
</dbReference>
<keyword evidence="6" id="KW-0677">Repeat</keyword>
<evidence type="ECO:0000256" key="14">
    <source>
        <dbReference type="ARBA" id="ARBA00023212"/>
    </source>
</evidence>
<evidence type="ECO:0000256" key="13">
    <source>
        <dbReference type="ARBA" id="ARBA00023175"/>
    </source>
</evidence>
<dbReference type="Gene3D" id="1.20.920.20">
    <property type="match status" value="1"/>
</dbReference>
<keyword evidence="15" id="KW-0966">Cell projection</keyword>
<dbReference type="Pfam" id="PF12780">
    <property type="entry name" value="AAA_8"/>
    <property type="match status" value="1"/>
</dbReference>
<keyword evidence="20" id="KW-1185">Reference proteome</keyword>
<dbReference type="InterPro" id="IPR004273">
    <property type="entry name" value="Dynein_heavy_D6_P-loop"/>
</dbReference>
<dbReference type="Gene3D" id="6.10.140.1060">
    <property type="match status" value="1"/>
</dbReference>
<dbReference type="FunFam" id="1.10.8.720:FF:000001">
    <property type="entry name" value="dynein heavy chain 7, axonemal"/>
    <property type="match status" value="1"/>
</dbReference>
<evidence type="ECO:0000256" key="2">
    <source>
        <dbReference type="ARBA" id="ARBA00004430"/>
    </source>
</evidence>
<dbReference type="FunFam" id="3.40.50.300:FF:000223">
    <property type="entry name" value="Dynein heavy chain 3, axonemal"/>
    <property type="match status" value="1"/>
</dbReference>
<keyword evidence="9" id="KW-0282">Flagellum</keyword>
<dbReference type="InterPro" id="IPR035699">
    <property type="entry name" value="AAA_6"/>
</dbReference>
<dbReference type="InterPro" id="IPR026983">
    <property type="entry name" value="DHC"/>
</dbReference>
<evidence type="ECO:0000256" key="4">
    <source>
        <dbReference type="ARBA" id="ARBA00022490"/>
    </source>
</evidence>
<dbReference type="Pfam" id="PF18199">
    <property type="entry name" value="Dynein_C"/>
    <property type="match status" value="1"/>
</dbReference>
<dbReference type="InterPro" id="IPR013602">
    <property type="entry name" value="Dynein_heavy_linker"/>
</dbReference>
<dbReference type="Gene3D" id="1.20.920.30">
    <property type="match status" value="1"/>
</dbReference>
<evidence type="ECO:0000256" key="7">
    <source>
        <dbReference type="ARBA" id="ARBA00022741"/>
    </source>
</evidence>
<dbReference type="Pfam" id="PF12775">
    <property type="entry name" value="AAA_7"/>
    <property type="match status" value="1"/>
</dbReference>
<evidence type="ECO:0000256" key="10">
    <source>
        <dbReference type="ARBA" id="ARBA00023017"/>
    </source>
</evidence>
<keyword evidence="4" id="KW-0963">Cytoplasm</keyword>
<keyword evidence="13" id="KW-0505">Motor protein</keyword>
<dbReference type="SMART" id="SM00382">
    <property type="entry name" value="AAA"/>
    <property type="match status" value="2"/>
</dbReference>
<dbReference type="Pfam" id="PF12777">
    <property type="entry name" value="MT"/>
    <property type="match status" value="1"/>
</dbReference>
<evidence type="ECO:0000256" key="1">
    <source>
        <dbReference type="ARBA" id="ARBA00004230"/>
    </source>
</evidence>
<feature type="region of interest" description="Disordered" evidence="17">
    <location>
        <begin position="2773"/>
        <end position="2805"/>
    </location>
</feature>
<dbReference type="PANTHER" id="PTHR22878">
    <property type="entry name" value="DYNEIN HEAVY CHAIN 6, AXONEMAL-LIKE-RELATED"/>
    <property type="match status" value="1"/>
</dbReference>
<dbReference type="InterPro" id="IPR042228">
    <property type="entry name" value="Dynein_linker_3"/>
</dbReference>
<evidence type="ECO:0000256" key="16">
    <source>
        <dbReference type="SAM" id="Coils"/>
    </source>
</evidence>
<evidence type="ECO:0000256" key="12">
    <source>
        <dbReference type="ARBA" id="ARBA00023069"/>
    </source>
</evidence>
<dbReference type="FunFam" id="1.10.8.1220:FF:000001">
    <property type="entry name" value="Dynein axonemal heavy chain 5"/>
    <property type="match status" value="1"/>
</dbReference>
<dbReference type="InterPro" id="IPR035706">
    <property type="entry name" value="AAA_9"/>
</dbReference>
<dbReference type="GO" id="GO:0045505">
    <property type="term" value="F:dynein intermediate chain binding"/>
    <property type="evidence" value="ECO:0007669"/>
    <property type="project" value="InterPro"/>
</dbReference>
<dbReference type="GO" id="GO:0005524">
    <property type="term" value="F:ATP binding"/>
    <property type="evidence" value="ECO:0007669"/>
    <property type="project" value="UniProtKB-KW"/>
</dbReference>
<evidence type="ECO:0000256" key="5">
    <source>
        <dbReference type="ARBA" id="ARBA00022701"/>
    </source>
</evidence>
<dbReference type="GO" id="GO:0051959">
    <property type="term" value="F:dynein light intermediate chain binding"/>
    <property type="evidence" value="ECO:0007669"/>
    <property type="project" value="InterPro"/>
</dbReference>
<dbReference type="Gene3D" id="1.10.472.130">
    <property type="match status" value="1"/>
</dbReference>
<dbReference type="GO" id="GO:0007018">
    <property type="term" value="P:microtubule-based movement"/>
    <property type="evidence" value="ECO:0007669"/>
    <property type="project" value="InterPro"/>
</dbReference>
<keyword evidence="5" id="KW-0493">Microtubule</keyword>
<dbReference type="InterPro" id="IPR003593">
    <property type="entry name" value="AAA+_ATPase"/>
</dbReference>
<dbReference type="Proteomes" id="UP001209878">
    <property type="component" value="Unassembled WGS sequence"/>
</dbReference>
<dbReference type="Gene3D" id="1.10.8.720">
    <property type="entry name" value="Region D6 of dynein motor"/>
    <property type="match status" value="1"/>
</dbReference>
<name>A0AAD9KXV7_RIDPI</name>
<dbReference type="Gene3D" id="1.20.58.1120">
    <property type="match status" value="1"/>
</dbReference>
<feature type="domain" description="AAA+ ATPase" evidence="18">
    <location>
        <begin position="320"/>
        <end position="459"/>
    </location>
</feature>
<dbReference type="Gene3D" id="1.10.8.710">
    <property type="match status" value="1"/>
</dbReference>
<dbReference type="GO" id="GO:0005930">
    <property type="term" value="C:axoneme"/>
    <property type="evidence" value="ECO:0007669"/>
    <property type="project" value="UniProtKB-SubCell"/>
</dbReference>
<evidence type="ECO:0000256" key="17">
    <source>
        <dbReference type="SAM" id="MobiDB-lite"/>
    </source>
</evidence>
<dbReference type="InterPro" id="IPR041589">
    <property type="entry name" value="DNAH3_AAA_lid_1"/>
</dbReference>
<dbReference type="FunFam" id="3.40.50.300:FF:001328">
    <property type="entry name" value="Dynein heavy chain 6, axonemal"/>
    <property type="match status" value="1"/>
</dbReference>
<dbReference type="Gene3D" id="1.20.140.100">
    <property type="entry name" value="Dynein heavy chain, N-terminal domain 2"/>
    <property type="match status" value="1"/>
</dbReference>
<dbReference type="FunFam" id="1.20.920.30:FF:000002">
    <property type="entry name" value="Dynein axonemal heavy chain 3"/>
    <property type="match status" value="1"/>
</dbReference>
<feature type="domain" description="AAA+ ATPase" evidence="18">
    <location>
        <begin position="963"/>
        <end position="1110"/>
    </location>
</feature>
<evidence type="ECO:0000256" key="9">
    <source>
        <dbReference type="ARBA" id="ARBA00022846"/>
    </source>
</evidence>
<comment type="subcellular location">
    <subcellularLocation>
        <location evidence="1">Cell projection</location>
        <location evidence="1">Cilium</location>
        <location evidence="1">Flagellum</location>
    </subcellularLocation>
    <subcellularLocation>
        <location evidence="2">Cytoplasm</location>
        <location evidence="2">Cytoskeleton</location>
        <location evidence="2">Cilium axoneme</location>
    </subcellularLocation>
</comment>
<dbReference type="Pfam" id="PF17852">
    <property type="entry name" value="Dynein_AAA_lid"/>
    <property type="match status" value="1"/>
</dbReference>
<dbReference type="FunFam" id="3.40.50.300:FF:000044">
    <property type="entry name" value="Dynein heavy chain 5, axonemal"/>
    <property type="match status" value="1"/>
</dbReference>
<reference evidence="19" key="1">
    <citation type="journal article" date="2023" name="Mol. Biol. Evol.">
        <title>Third-Generation Sequencing Reveals the Adaptive Role of the Epigenome in Three Deep-Sea Polychaetes.</title>
        <authorList>
            <person name="Perez M."/>
            <person name="Aroh O."/>
            <person name="Sun Y."/>
            <person name="Lan Y."/>
            <person name="Juniper S.K."/>
            <person name="Young C.R."/>
            <person name="Angers B."/>
            <person name="Qian P.Y."/>
        </authorList>
    </citation>
    <scope>NUCLEOTIDE SEQUENCE</scope>
    <source>
        <strain evidence="19">R07B-5</strain>
    </source>
</reference>
<comment type="caution">
    <text evidence="19">The sequence shown here is derived from an EMBL/GenBank/DDBJ whole genome shotgun (WGS) entry which is preliminary data.</text>
</comment>
<keyword evidence="10" id="KW-0243">Dynein</keyword>
<dbReference type="FunFam" id="3.40.50.300:FF:005585">
    <property type="entry name" value="Predicted protein"/>
    <property type="match status" value="1"/>
</dbReference>
<dbReference type="InterPro" id="IPR024743">
    <property type="entry name" value="Dynein_HC_stalk"/>
</dbReference>
<dbReference type="FunFam" id="1.20.58.1120:FF:000005">
    <property type="entry name" value="Dynein, axonemal, heavy chain 12"/>
    <property type="match status" value="1"/>
</dbReference>
<evidence type="ECO:0000256" key="11">
    <source>
        <dbReference type="ARBA" id="ARBA00023054"/>
    </source>
</evidence>
<evidence type="ECO:0000313" key="20">
    <source>
        <dbReference type="Proteomes" id="UP001209878"/>
    </source>
</evidence>
<dbReference type="Pfam" id="PF17857">
    <property type="entry name" value="AAA_lid_1"/>
    <property type="match status" value="1"/>
</dbReference>
<dbReference type="FunFam" id="3.40.50.300:FF:000362">
    <property type="entry name" value="Dynein, axonemal, heavy chain 6"/>
    <property type="match status" value="1"/>
</dbReference>
<keyword evidence="14" id="KW-0206">Cytoskeleton</keyword>
<keyword evidence="8" id="KW-0067">ATP-binding</keyword>
<evidence type="ECO:0000256" key="8">
    <source>
        <dbReference type="ARBA" id="ARBA00022840"/>
    </source>
</evidence>
<organism evidence="19 20">
    <name type="scientific">Ridgeia piscesae</name>
    <name type="common">Tubeworm</name>
    <dbReference type="NCBI Taxonomy" id="27915"/>
    <lineage>
        <taxon>Eukaryota</taxon>
        <taxon>Metazoa</taxon>
        <taxon>Spiralia</taxon>
        <taxon>Lophotrochozoa</taxon>
        <taxon>Annelida</taxon>
        <taxon>Polychaeta</taxon>
        <taxon>Sedentaria</taxon>
        <taxon>Canalipalpata</taxon>
        <taxon>Sabellida</taxon>
        <taxon>Siboglinidae</taxon>
        <taxon>Ridgeia</taxon>
    </lineage>
</organism>
<dbReference type="InterPro" id="IPR024317">
    <property type="entry name" value="Dynein_heavy_chain_D4_dom"/>
</dbReference>
<dbReference type="InterPro" id="IPR042219">
    <property type="entry name" value="AAA_lid_11_sf"/>
</dbReference>
<sequence length="2805" mass="318373">MAQMPEEGRKFGIVDTYWKDIMTEAVKDTDCLVATSQPRMLERLTEANLLLDEIQKGLNAYLEKKRLYFPRFFFLSNDELLEILSETKDPTRVQPHLKKCFEGIARLEFTEKQEITGMISSEKEVVPFNVKIVPAKAKGMVEKWLLQVEDTMLSSVRKVIEQSIAAYKVTQRTHWVIDWPGQVVICVSSIFWTSEVPEAMPIEDGVAGYLEKCNKQIDDTVSLVRGQLNQGSRITIEALIVIDVHARDVVANLVKLEITDKNHFDWLSQLRYYWIDDDVTVSMITTDLRYGYEYLGNTGRLVITPLTDRCYRTLMGALKLNLGGAPEGPAGTGKTETCKDLAKAVAKQCVVFNCSDGLDFKAMGKFFKGLAQAGAWACFDEFNRIELEVLSVVAQQISSIQNAVNAHLKRFMFEGTELALDPTCSMFITMNPGYAGRQELPDNLKVLFRTVAMMVPDYALIGEISLYSMGFVDARSLARKIVATYRLCSEQLSSQHHYDYGMRAVKSVLTAAGNLKLKYLEQDEAELLLKAIMDVNLPKFLAQDIPLFEGIISDLFPGVKLPNPDFSTFLKAITDNIAKFKLQPVPWFLDKIVQVYEMILVRHGLMIVGEPMGGKTMSYQVLAAALGDLKMADLMNERRVQYIIINPKAITMGQLYGQFDPVSHEWTDGVLANNFRQFASSVSEDRKWIIFDGPVDAVWIENMNTVLDDNKKLCLMSGEIIQMSNTQNLIFEPADLEQASPATVSRCGMIYLEPHQLGWQPFKKSYMEHEFPSNINKDNIDMINDMFEWLIQPCLDFIRHKCRMLIQTSDIHLVFTMMRLFQSLLDEIVNSGKGDHSTITVQQETLWLQGLFLFSLVWTVGGTLTGDSRKKFDTFLRHLLSGLDPNHPKPKTSRLTKSNTFPERGVVYDFCYEKKGSGQWIDWMDTIPRESLKIGADIKPSDMIIPTRDTAIQTYFLQTFISHELPMMFVGPTGTGKSAITNSYIVGLPKRSYIPNIINFSARTSANQTQDIVMSKLDRRRKGVYGPPMGRRCVLFVDDLNMPGKEKYGAQPPIELLRQWVDHGHWYDKKDTTVIKLTDIVFIGAMGPPGGGRNDITSRMTRHLQVTSIDEFDESTMTRIFTTIADWHFEKGFDGSFMRLGKMLVQATLNVYKRTIESFLPTPTKSHYIFNLRDFARVIQGVLLVPPACMKETEKLIRLWVHEVYRVFQDRMTDEKDREKFFAIVKEVCGNSYKMNIDKVLGRLSRSGSVVDEDIRSLFFGDYINPSGDKNYDEITNLKELTSVMEHYLEEFNMMSKAPMSLVMFKFAIEHISRVSRILKQDKGHVLLAGIGGSGRQSVTKLATFMADYDLFMIEITKNYTNVDWREDIKKLLLKTGAEGKQTVFLFADNQIKDESFMEDISMILNTGDVPNLYPSDEKADIIEKMQLISRNEGKKVEGTPLAMYNFFIERVKTNLHIVLAMSPIGDAFRNRLRMFPSLINCCTIDWFQAWPEDALGMVANKFLEEVELEDDIRLATIFLCKHFHESVRKLSERFFDILRRHNYVTPTSYLELIHTFKTLLGQKRDEIMMLKTRYMNGLEKLAFASSQVAIMQKELTDLQPELIRTSAVTENLMVKIEQDTVEVENKKEVVAADEAKANDAAAAAQNIKDECESELAEAIPALEASIAALNTLKPSDITEVKTMKQPPTIIKLVMESVVVMLGAKVERKNDPATGKMFEDFWGASLKLLGDMKFLDRLKSYDKDNIPPAIIKKIRTNYTTNEDFDPAVVKKASAACEGLVKWVKAMDVYDRVAKIVAPKKIKLAEAQAELKMQMDKLNLKRNELKEVAEKLQDLNDDLESKTQQKKDLEDNIELCSKKLERARQLIGGLGGEKDRWTESAKVLGEKYINITGDVLLSSAVVAYLGAFTVDFRQDCIHEWHTLCLEKGIPCSKVFSLNATLGDPVKIRMWQIAGLPVDNFSIDNGIIVSNSRRWPLMIDPQGQANKWIKNMERENKLSAIKLSDANYIRTLENSITFGTPVLLENVGEELDPILEPILQRLTFRQQGVDYIKLGDNTIEYSKDFRFYITTSYRNPHYMPEIAVKVVLVNFMITPQGLQDQLLGIVAAKEKPQLEEKKNELIIEGAANKKKLKEIEDQILEVLSSEGNILEDETAIQVLSSSKTLSEEISMKQEIANATEKEIDDTRNGYTPVATHSSILFFCISDLANIEPMYQYSLSWFINLYLQSIINSRPSDELEERISNLNDHFTNSIYRNVCRSLFEKDKLLFSFVLCIGILKGEGKIDDLVWRFLLTGGVALDNPYPNPGPGWLSDKSWSEIVRASNLPNLNHYLEHVQENIDKWKEMYDSTEPQCFPYPAPWDMAADLDKMVILRTLRPDKIVPAVQDFIVEKMGQTFIEPPTFDLAGSFADSNCCAPLIFVLSPGADPMNALMKFGEDMGFTGIRIQTISLGQGQGPIAAKMINEAIVNGTWVVLQNCHLATSWMKALEKICEEVIIPDKTHTEFRLWLTSYPSEDFPVSILQNGVKMTNEPPKGLKSNLLRSYLNDPISDKQFFNSCKTSHRWHKMLFGLCFFHALVQERRKFGPLGWNIPYEFNESDLRISMRQMQMFLNDYEELPLQALAYLTGECNYGGRVTDDKDRRLLISLLAIFYTRAVVEDDSYKFSSSGLYFAPPEGDYQDYIDYIKSLPLNVNPEVYGLHENADITKDNQETQMLFESILLTLPRQASGGGGKSAGDSVLELSADIVAKLPPDFDMEVIMEKYPVLYTDSMNTGAEAGVDPLQPPAQCHPVVPHQPAEGHQGSRGDVV</sequence>
<dbReference type="FunFam" id="1.10.8.710:FF:000004">
    <property type="entry name" value="Dynein axonemal heavy chain 6"/>
    <property type="match status" value="1"/>
</dbReference>
<dbReference type="InterPro" id="IPR042222">
    <property type="entry name" value="Dynein_2_N"/>
</dbReference>
<dbReference type="InterPro" id="IPR041466">
    <property type="entry name" value="Dynein_AAA5_ext"/>
</dbReference>
<keyword evidence="11 16" id="KW-0175">Coiled coil</keyword>
<dbReference type="InterPro" id="IPR041658">
    <property type="entry name" value="AAA_lid_11"/>
</dbReference>
<keyword evidence="12" id="KW-0969">Cilium</keyword>
<dbReference type="FunFam" id="1.10.472.130:FF:000005">
    <property type="entry name" value="Dynein axonemal heavy chain 7"/>
    <property type="match status" value="1"/>
</dbReference>
<dbReference type="Gene3D" id="1.10.8.1220">
    <property type="match status" value="1"/>
</dbReference>
<dbReference type="FunFam" id="3.40.50.300:FF:002141">
    <property type="entry name" value="Dynein heavy chain"/>
    <property type="match status" value="1"/>
</dbReference>
<evidence type="ECO:0000313" key="19">
    <source>
        <dbReference type="EMBL" id="KAK2179327.1"/>
    </source>
</evidence>
<evidence type="ECO:0000256" key="15">
    <source>
        <dbReference type="ARBA" id="ARBA00023273"/>
    </source>
</evidence>
<dbReference type="GO" id="GO:0031514">
    <property type="term" value="C:motile cilium"/>
    <property type="evidence" value="ECO:0007669"/>
    <property type="project" value="UniProtKB-SubCell"/>
</dbReference>
<dbReference type="InterPro" id="IPR041228">
    <property type="entry name" value="Dynein_C"/>
</dbReference>
<evidence type="ECO:0000256" key="6">
    <source>
        <dbReference type="ARBA" id="ARBA00022737"/>
    </source>
</evidence>
<dbReference type="SUPFAM" id="SSF52540">
    <property type="entry name" value="P-loop containing nucleoside triphosphate hydrolases"/>
    <property type="match status" value="4"/>
</dbReference>
<dbReference type="Gene3D" id="3.20.180.20">
    <property type="entry name" value="Dynein heavy chain, N-terminal domain 2"/>
    <property type="match status" value="1"/>
</dbReference>
<dbReference type="Pfam" id="PF18198">
    <property type="entry name" value="AAA_lid_11"/>
    <property type="match status" value="1"/>
</dbReference>
<dbReference type="Pfam" id="PF03028">
    <property type="entry name" value="Dynein_heavy"/>
    <property type="match status" value="1"/>
</dbReference>
<comment type="similarity">
    <text evidence="3">Belongs to the dynein heavy chain family.</text>
</comment>
<dbReference type="Gene3D" id="3.40.50.300">
    <property type="entry name" value="P-loop containing nucleotide triphosphate hydrolases"/>
    <property type="match status" value="5"/>
</dbReference>